<evidence type="ECO:0000256" key="5">
    <source>
        <dbReference type="ARBA" id="ARBA00022989"/>
    </source>
</evidence>
<evidence type="ECO:0000256" key="2">
    <source>
        <dbReference type="ARBA" id="ARBA00009904"/>
    </source>
</evidence>
<feature type="transmembrane region" description="Helical" evidence="8">
    <location>
        <begin position="398"/>
        <end position="417"/>
    </location>
</feature>
<keyword evidence="4 8" id="KW-0812">Transmembrane</keyword>
<feature type="transmembrane region" description="Helical" evidence="8">
    <location>
        <begin position="476"/>
        <end position="494"/>
    </location>
</feature>
<keyword evidence="3 8" id="KW-0813">Transport</keyword>
<dbReference type="Ensembl" id="ENSSRHT00000009731.1">
    <property type="protein sequence ID" value="ENSSRHP00000009436.1"/>
    <property type="gene ID" value="ENSSRHG00000005002.1"/>
</dbReference>
<comment type="similarity">
    <text evidence="2 8">Belongs to the V-ATPase 116 kDa subunit family.</text>
</comment>
<organism evidence="9 10">
    <name type="scientific">Sinocyclocheilus rhinocerous</name>
    <dbReference type="NCBI Taxonomy" id="307959"/>
    <lineage>
        <taxon>Eukaryota</taxon>
        <taxon>Metazoa</taxon>
        <taxon>Chordata</taxon>
        <taxon>Craniata</taxon>
        <taxon>Vertebrata</taxon>
        <taxon>Euteleostomi</taxon>
        <taxon>Actinopterygii</taxon>
        <taxon>Neopterygii</taxon>
        <taxon>Teleostei</taxon>
        <taxon>Ostariophysi</taxon>
        <taxon>Cypriniformes</taxon>
        <taxon>Cyprinidae</taxon>
        <taxon>Cyprininae</taxon>
        <taxon>Sinocyclocheilus</taxon>
    </lineage>
</organism>
<keyword evidence="7 8" id="KW-0472">Membrane</keyword>
<reference evidence="9" key="2">
    <citation type="submission" date="2025-09" db="UniProtKB">
        <authorList>
            <consortium name="Ensembl"/>
        </authorList>
    </citation>
    <scope>IDENTIFICATION</scope>
</reference>
<dbReference type="GO" id="GO:0033179">
    <property type="term" value="C:proton-transporting V-type ATPase, V0 domain"/>
    <property type="evidence" value="ECO:0007669"/>
    <property type="project" value="InterPro"/>
</dbReference>
<name>A0A673G6Y9_9TELE</name>
<comment type="subcellular location">
    <subcellularLocation>
        <location evidence="1">Membrane</location>
        <topology evidence="1">Multi-pass membrane protein</topology>
    </subcellularLocation>
</comment>
<feature type="transmembrane region" description="Helical" evidence="8">
    <location>
        <begin position="506"/>
        <end position="528"/>
    </location>
</feature>
<comment type="function">
    <text evidence="8">Essential component of the vacuolar proton pump (V-ATPase), a multimeric enzyme that catalyzes the translocation of protons across the membranes. Required for assembly and activity of the V-ATPase.</text>
</comment>
<keyword evidence="10" id="KW-1185">Reference proteome</keyword>
<accession>A0A673G6Y9</accession>
<sequence>MGELFRSEEMTLAQLFLQSESAYCCVSELGEIGMVQFRDLNPDVNVFQRKFVNEVRRCEEMDRKLSELLTLKKNFLELTELKHILRRTQQFFDEMEDPALLEESSTLLDPNEVGRAAPLRLGFVAGVIGRERIPTFERMLWRVCRGNVFLRQADIEDPLEDPATGDHVHKSVFIIFFQGDQLKNRVKKICEGFRASLYPCPETPQERKEMAAGVNTRIDDLQMVLNQTEDHRQRVLQAAAKTVRVWFIKVRKMKAIYHTLNLCNIDVTQKCLIAEIWCPVSDLDSIQFALRRGTERSGSTVPSILNRMQTKQTPPTYNKTNKFTSGFQSIVDAYGISNYREINPAPYTIITFPFLFAVMFGDLGHGILMTCAALYLVLRESRLIAQKNDNEMFNIVFAGRYIILLMGIFSVYTGIIYNDCFSKSLNVFGSGWSVRPMFGERGGNSLFLIYVAVHQAIHTIEYCLGCISNTASYLRLWALSLAHAQLSEVLWTMVMHMGLASRNFGGFFALSIIFAFFATLTVFILLIMEGLSAFLHALRLHWVEFQNKFYTGQGFKFMPFTFDSILEGKFED</sequence>
<dbReference type="Proteomes" id="UP000472270">
    <property type="component" value="Unassembled WGS sequence"/>
</dbReference>
<dbReference type="GO" id="GO:0046961">
    <property type="term" value="F:proton-transporting ATPase activity, rotational mechanism"/>
    <property type="evidence" value="ECO:0007669"/>
    <property type="project" value="InterPro"/>
</dbReference>
<evidence type="ECO:0000313" key="10">
    <source>
        <dbReference type="Proteomes" id="UP000472270"/>
    </source>
</evidence>
<dbReference type="GO" id="GO:0051117">
    <property type="term" value="F:ATPase binding"/>
    <property type="evidence" value="ECO:0007669"/>
    <property type="project" value="TreeGrafter"/>
</dbReference>
<keyword evidence="5 8" id="KW-1133">Transmembrane helix</keyword>
<dbReference type="GO" id="GO:0016471">
    <property type="term" value="C:vacuolar proton-transporting V-type ATPase complex"/>
    <property type="evidence" value="ECO:0007669"/>
    <property type="project" value="TreeGrafter"/>
</dbReference>
<feature type="transmembrane region" description="Helical" evidence="8">
    <location>
        <begin position="445"/>
        <end position="464"/>
    </location>
</feature>
<evidence type="ECO:0000313" key="9">
    <source>
        <dbReference type="Ensembl" id="ENSSRHP00000009436.1"/>
    </source>
</evidence>
<dbReference type="PANTHER" id="PTHR11629:SF91">
    <property type="entry name" value="V-TYPE PROTON ATPASE SUBUNIT A"/>
    <property type="match status" value="1"/>
</dbReference>
<dbReference type="Pfam" id="PF01496">
    <property type="entry name" value="V_ATPase_I"/>
    <property type="match status" value="3"/>
</dbReference>
<evidence type="ECO:0000256" key="4">
    <source>
        <dbReference type="ARBA" id="ARBA00022692"/>
    </source>
</evidence>
<dbReference type="GO" id="GO:0007035">
    <property type="term" value="P:vacuolar acidification"/>
    <property type="evidence" value="ECO:0007669"/>
    <property type="project" value="TreeGrafter"/>
</dbReference>
<gene>
    <name evidence="9" type="primary">LOC107754956</name>
</gene>
<evidence type="ECO:0000256" key="3">
    <source>
        <dbReference type="ARBA" id="ARBA00022448"/>
    </source>
</evidence>
<evidence type="ECO:0000256" key="8">
    <source>
        <dbReference type="RuleBase" id="RU361189"/>
    </source>
</evidence>
<dbReference type="PANTHER" id="PTHR11629">
    <property type="entry name" value="VACUOLAR PROTON ATPASES"/>
    <property type="match status" value="1"/>
</dbReference>
<reference evidence="9" key="1">
    <citation type="submission" date="2025-08" db="UniProtKB">
        <authorList>
            <consortium name="Ensembl"/>
        </authorList>
    </citation>
    <scope>IDENTIFICATION</scope>
</reference>
<dbReference type="GO" id="GO:0005886">
    <property type="term" value="C:plasma membrane"/>
    <property type="evidence" value="ECO:0007669"/>
    <property type="project" value="TreeGrafter"/>
</dbReference>
<evidence type="ECO:0000256" key="1">
    <source>
        <dbReference type="ARBA" id="ARBA00004141"/>
    </source>
</evidence>
<feature type="transmembrane region" description="Helical" evidence="8">
    <location>
        <begin position="354"/>
        <end position="378"/>
    </location>
</feature>
<proteinExistence type="inferred from homology"/>
<dbReference type="InterPro" id="IPR002490">
    <property type="entry name" value="V-ATPase_116kDa_su"/>
</dbReference>
<evidence type="ECO:0000256" key="6">
    <source>
        <dbReference type="ARBA" id="ARBA00023065"/>
    </source>
</evidence>
<keyword evidence="8" id="KW-0375">Hydrogen ion transport</keyword>
<protein>
    <recommendedName>
        <fullName evidence="8">V-type proton ATPase subunit a</fullName>
    </recommendedName>
</protein>
<keyword evidence="6 8" id="KW-0406">Ion transport</keyword>
<dbReference type="AlphaFoldDB" id="A0A673G6Y9"/>
<evidence type="ECO:0000256" key="7">
    <source>
        <dbReference type="ARBA" id="ARBA00023136"/>
    </source>
</evidence>